<protein>
    <submittedName>
        <fullName evidence="1">Uncharacterized protein</fullName>
    </submittedName>
</protein>
<organism evidence="1 2">
    <name type="scientific">Artomyces pyxidatus</name>
    <dbReference type="NCBI Taxonomy" id="48021"/>
    <lineage>
        <taxon>Eukaryota</taxon>
        <taxon>Fungi</taxon>
        <taxon>Dikarya</taxon>
        <taxon>Basidiomycota</taxon>
        <taxon>Agaricomycotina</taxon>
        <taxon>Agaricomycetes</taxon>
        <taxon>Russulales</taxon>
        <taxon>Auriscalpiaceae</taxon>
        <taxon>Artomyces</taxon>
    </lineage>
</organism>
<sequence length="178" mass="20066">MDSCRRIGAYTYHPFNRYAPSFDPRTESGTQCRSLGPADSTAVHGGRRFWRAIVQVTLPYAVSVCTSFTFPRTWSIARECWHISASSSSLKTAELCVRIMMPFIRLPEDEHPDGIIHMSLLDLNCTARCWTSLRCLRSGREDDPYGFCTSCSAAHLRFNIRLEAPQVLLMSPSAGLRN</sequence>
<reference evidence="1" key="1">
    <citation type="submission" date="2021-03" db="EMBL/GenBank/DDBJ databases">
        <authorList>
            <consortium name="DOE Joint Genome Institute"/>
            <person name="Ahrendt S."/>
            <person name="Looney B.P."/>
            <person name="Miyauchi S."/>
            <person name="Morin E."/>
            <person name="Drula E."/>
            <person name="Courty P.E."/>
            <person name="Chicoki N."/>
            <person name="Fauchery L."/>
            <person name="Kohler A."/>
            <person name="Kuo A."/>
            <person name="Labutti K."/>
            <person name="Pangilinan J."/>
            <person name="Lipzen A."/>
            <person name="Riley R."/>
            <person name="Andreopoulos W."/>
            <person name="He G."/>
            <person name="Johnson J."/>
            <person name="Barry K.W."/>
            <person name="Grigoriev I.V."/>
            <person name="Nagy L."/>
            <person name="Hibbett D."/>
            <person name="Henrissat B."/>
            <person name="Matheny P.B."/>
            <person name="Labbe J."/>
            <person name="Martin F."/>
        </authorList>
    </citation>
    <scope>NUCLEOTIDE SEQUENCE</scope>
    <source>
        <strain evidence="1">HHB10654</strain>
    </source>
</reference>
<dbReference type="Proteomes" id="UP000814140">
    <property type="component" value="Unassembled WGS sequence"/>
</dbReference>
<comment type="caution">
    <text evidence="1">The sequence shown here is derived from an EMBL/GenBank/DDBJ whole genome shotgun (WGS) entry which is preliminary data.</text>
</comment>
<name>A0ACB8T186_9AGAM</name>
<dbReference type="EMBL" id="MU277210">
    <property type="protein sequence ID" value="KAI0061901.1"/>
    <property type="molecule type" value="Genomic_DNA"/>
</dbReference>
<evidence type="ECO:0000313" key="1">
    <source>
        <dbReference type="EMBL" id="KAI0061901.1"/>
    </source>
</evidence>
<evidence type="ECO:0000313" key="2">
    <source>
        <dbReference type="Proteomes" id="UP000814140"/>
    </source>
</evidence>
<accession>A0ACB8T186</accession>
<keyword evidence="2" id="KW-1185">Reference proteome</keyword>
<proteinExistence type="predicted"/>
<reference evidence="1" key="2">
    <citation type="journal article" date="2022" name="New Phytol.">
        <title>Evolutionary transition to the ectomycorrhizal habit in the genomes of a hyperdiverse lineage of mushroom-forming fungi.</title>
        <authorList>
            <person name="Looney B."/>
            <person name="Miyauchi S."/>
            <person name="Morin E."/>
            <person name="Drula E."/>
            <person name="Courty P.E."/>
            <person name="Kohler A."/>
            <person name="Kuo A."/>
            <person name="LaButti K."/>
            <person name="Pangilinan J."/>
            <person name="Lipzen A."/>
            <person name="Riley R."/>
            <person name="Andreopoulos W."/>
            <person name="He G."/>
            <person name="Johnson J."/>
            <person name="Nolan M."/>
            <person name="Tritt A."/>
            <person name="Barry K.W."/>
            <person name="Grigoriev I.V."/>
            <person name="Nagy L.G."/>
            <person name="Hibbett D."/>
            <person name="Henrissat B."/>
            <person name="Matheny P.B."/>
            <person name="Labbe J."/>
            <person name="Martin F.M."/>
        </authorList>
    </citation>
    <scope>NUCLEOTIDE SEQUENCE</scope>
    <source>
        <strain evidence="1">HHB10654</strain>
    </source>
</reference>
<gene>
    <name evidence="1" type="ORF">BV25DRAFT_713705</name>
</gene>